<dbReference type="EMBL" id="MZ151943">
    <property type="protein sequence ID" value="QXV67885.1"/>
    <property type="molecule type" value="Genomic_DNA"/>
</dbReference>
<keyword evidence="2" id="KW-1133">Transmembrane helix</keyword>
<accession>Q8QRW7</accession>
<feature type="region of interest" description="Disordered" evidence="1">
    <location>
        <begin position="64"/>
        <end position="89"/>
    </location>
</feature>
<dbReference type="EMBL" id="AF480884">
    <property type="protein sequence ID" value="AAM00772.1"/>
    <property type="molecule type" value="Genomic_DNA"/>
</dbReference>
<feature type="compositionally biased region" description="Low complexity" evidence="1">
    <location>
        <begin position="117"/>
        <end position="130"/>
    </location>
</feature>
<dbReference type="Pfam" id="PF25733">
    <property type="entry name" value="UL135"/>
    <property type="match status" value="1"/>
</dbReference>
<keyword evidence="2" id="KW-0472">Membrane</keyword>
<name>Q8QRW7_9BETA</name>
<proteinExistence type="predicted"/>
<feature type="compositionally biased region" description="Pro residues" evidence="1">
    <location>
        <begin position="166"/>
        <end position="178"/>
    </location>
</feature>
<dbReference type="InterPro" id="IPR057761">
    <property type="entry name" value="UL135-like"/>
</dbReference>
<feature type="region of interest" description="Disordered" evidence="1">
    <location>
        <begin position="117"/>
        <end position="313"/>
    </location>
</feature>
<evidence type="ECO:0000313" key="4">
    <source>
        <dbReference type="EMBL" id="QXV67885.1"/>
    </source>
</evidence>
<sequence>MLEGSLFLVGFAVLMALTAFALLIVNRRRARKHKSRRRFSSTDAPPGFCGCCQRSDKGKPVPVEIELMDGPRTPQKKKKPPLSRDERDDLCTSVYIGEPKTPKPEFPPSRYEIPDVVVTVPSTPSSLRSAGEGREGEDGREDDDTSSTSSDSSSTSVDTVISRPPSWKPAPPPCPSPSSPSSLGEALEQHRQLLKSRPPTPPVRAPSTHLTVPTVPPTPLPRTVPTNGVETPLVKVTANGHPPAAPGRKKQGPPTKPKPVWPRPALTPQTYVDPRTPTEPTRPGEVETPATLQHKPTPHKPPRTPRLPRTPAVQNLTTMNGCSTLTRGRKASLSSSSCSSTLPRAPGTMCQPVSVKDVAPPPSWTDIDNILDEALRNVLRDAESMQT</sequence>
<dbReference type="GeneID" id="935605"/>
<gene>
    <name evidence="3" type="primary">UL135</name>
    <name evidence="3" type="ORF">CCMVgp123</name>
</gene>
<evidence type="ECO:0000256" key="1">
    <source>
        <dbReference type="SAM" id="MobiDB-lite"/>
    </source>
</evidence>
<feature type="region of interest" description="Disordered" evidence="1">
    <location>
        <begin position="327"/>
        <end position="354"/>
    </location>
</feature>
<feature type="compositionally biased region" description="Low complexity" evidence="1">
    <location>
        <begin position="146"/>
        <end position="165"/>
    </location>
</feature>
<keyword evidence="5" id="KW-1185">Reference proteome</keyword>
<organism evidence="3 5">
    <name type="scientific">Panine betaherpesvirus 2</name>
    <name type="common">Chimpanzee cytomegalovirus</name>
    <dbReference type="NCBI Taxonomy" id="188763"/>
    <lineage>
        <taxon>Viruses</taxon>
        <taxon>Duplodnaviria</taxon>
        <taxon>Heunggongvirae</taxon>
        <taxon>Peploviricota</taxon>
        <taxon>Herviviricetes</taxon>
        <taxon>Herpesvirales</taxon>
        <taxon>Orthoherpesviridae</taxon>
        <taxon>Betaherpesvirinae</taxon>
        <taxon>Cytomegalovirus</taxon>
        <taxon>Cytomegalovirus paninebeta2</taxon>
    </lineage>
</organism>
<dbReference type="RefSeq" id="NP_612765.1">
    <property type="nucleotide sequence ID" value="NC_003521.1"/>
</dbReference>
<dbReference type="OrthoDB" id="41162at10239"/>
<feature type="transmembrane region" description="Helical" evidence="2">
    <location>
        <begin position="6"/>
        <end position="26"/>
    </location>
</feature>
<dbReference type="Proteomes" id="UP000099188">
    <property type="component" value="Segment"/>
</dbReference>
<dbReference type="KEGG" id="vg:935605"/>
<evidence type="ECO:0000256" key="2">
    <source>
        <dbReference type="SAM" id="Phobius"/>
    </source>
</evidence>
<reference evidence="4" key="2">
    <citation type="submission" date="2021-05" db="EMBL/GenBank/DDBJ databases">
        <title>Cloning and multi-omic analysis of chimpanzee cytomegalovirus: a resource for comparative functional genomics.</title>
        <authorList>
            <person name="Phan Q.V."/>
        </authorList>
    </citation>
    <scope>NUCLEOTIDE SEQUENCE</scope>
    <source>
        <strain evidence="4">Heberling</strain>
    </source>
</reference>
<feature type="compositionally biased region" description="Low complexity" evidence="1">
    <location>
        <begin position="274"/>
        <end position="289"/>
    </location>
</feature>
<evidence type="ECO:0000313" key="3">
    <source>
        <dbReference type="EMBL" id="AAM00772.1"/>
    </source>
</evidence>
<reference evidence="3 5" key="1">
    <citation type="journal article" date="2003" name="J. Gen. Virol.">
        <title>The human cytomegalovirus genome revisited: comparison with the chimpanzee cytomegalovirus genome.</title>
        <authorList>
            <person name="Davison A.J."/>
            <person name="Dolan A."/>
            <person name="Akter P."/>
            <person name="Addison C."/>
            <person name="Dargan D.J."/>
            <person name="Alcendor D.J."/>
            <person name="McGeoch D.J."/>
            <person name="Hayward G.S."/>
        </authorList>
    </citation>
    <scope>NUCLEOTIDE SEQUENCE [LARGE SCALE GENOMIC DNA]</scope>
    <source>
        <strain evidence="3">Heberling</strain>
    </source>
</reference>
<protein>
    <submittedName>
        <fullName evidence="3">Protein UL135</fullName>
    </submittedName>
</protein>
<keyword evidence="2" id="KW-0812">Transmembrane</keyword>
<evidence type="ECO:0000313" key="5">
    <source>
        <dbReference type="Proteomes" id="UP000099188"/>
    </source>
</evidence>